<evidence type="ECO:0000313" key="2">
    <source>
        <dbReference type="EMBL" id="GBN52855.1"/>
    </source>
</evidence>
<name>A0A4Y2PLM9_ARAVE</name>
<feature type="coiled-coil region" evidence="1">
    <location>
        <begin position="53"/>
        <end position="178"/>
    </location>
</feature>
<keyword evidence="3" id="KW-1185">Reference proteome</keyword>
<gene>
    <name evidence="2" type="ORF">AVEN_155156_1</name>
</gene>
<organism evidence="2 3">
    <name type="scientific">Araneus ventricosus</name>
    <name type="common">Orbweaver spider</name>
    <name type="synonym">Epeira ventricosa</name>
    <dbReference type="NCBI Taxonomy" id="182803"/>
    <lineage>
        <taxon>Eukaryota</taxon>
        <taxon>Metazoa</taxon>
        <taxon>Ecdysozoa</taxon>
        <taxon>Arthropoda</taxon>
        <taxon>Chelicerata</taxon>
        <taxon>Arachnida</taxon>
        <taxon>Araneae</taxon>
        <taxon>Araneomorphae</taxon>
        <taxon>Entelegynae</taxon>
        <taxon>Araneoidea</taxon>
        <taxon>Araneidae</taxon>
        <taxon>Araneus</taxon>
    </lineage>
</organism>
<dbReference type="AlphaFoldDB" id="A0A4Y2PLM9"/>
<sequence length="207" mass="23608">MCHERLSALAVLKIENTVDIDFTKAQAKEILVTQLQDHLTSAVKEVELKDTALSNLEKKLDLSRNECVSLKQQISDLNLEIQGVLKDLEDMQMMNDNLCLKIDAKEEKIQEILTEQKVLQEQKRALLTRLDAQEDELENTKKELETVRNKAESCSLQVEQQSQIIRNLQEALVQSKRAFDAVHQKTPLLHAISNESKNSSRSSVMDI</sequence>
<dbReference type="EMBL" id="BGPR01011766">
    <property type="protein sequence ID" value="GBN52855.1"/>
    <property type="molecule type" value="Genomic_DNA"/>
</dbReference>
<dbReference type="OrthoDB" id="6422216at2759"/>
<dbReference type="SUPFAM" id="SSF57997">
    <property type="entry name" value="Tropomyosin"/>
    <property type="match status" value="1"/>
</dbReference>
<evidence type="ECO:0000313" key="3">
    <source>
        <dbReference type="Proteomes" id="UP000499080"/>
    </source>
</evidence>
<protein>
    <submittedName>
        <fullName evidence="2">Uncharacterized protein</fullName>
    </submittedName>
</protein>
<reference evidence="2 3" key="1">
    <citation type="journal article" date="2019" name="Sci. Rep.">
        <title>Orb-weaving spider Araneus ventricosus genome elucidates the spidroin gene catalogue.</title>
        <authorList>
            <person name="Kono N."/>
            <person name="Nakamura H."/>
            <person name="Ohtoshi R."/>
            <person name="Moran D.A.P."/>
            <person name="Shinohara A."/>
            <person name="Yoshida Y."/>
            <person name="Fujiwara M."/>
            <person name="Mori M."/>
            <person name="Tomita M."/>
            <person name="Arakawa K."/>
        </authorList>
    </citation>
    <scope>NUCLEOTIDE SEQUENCE [LARGE SCALE GENOMIC DNA]</scope>
</reference>
<dbReference type="Proteomes" id="UP000499080">
    <property type="component" value="Unassembled WGS sequence"/>
</dbReference>
<proteinExistence type="predicted"/>
<keyword evidence="1" id="KW-0175">Coiled coil</keyword>
<accession>A0A4Y2PLM9</accession>
<evidence type="ECO:0000256" key="1">
    <source>
        <dbReference type="SAM" id="Coils"/>
    </source>
</evidence>
<comment type="caution">
    <text evidence="2">The sequence shown here is derived from an EMBL/GenBank/DDBJ whole genome shotgun (WGS) entry which is preliminary data.</text>
</comment>
<dbReference type="Gene3D" id="1.10.287.1490">
    <property type="match status" value="1"/>
</dbReference>